<reference evidence="3 4" key="1">
    <citation type="submission" date="2018-10" db="EMBL/GenBank/DDBJ databases">
        <title>Sequencing the genomes of 1000 actinobacteria strains.</title>
        <authorList>
            <person name="Klenk H.-P."/>
        </authorList>
    </citation>
    <scope>NUCLEOTIDE SEQUENCE [LARGE SCALE GENOMIC DNA]</scope>
    <source>
        <strain evidence="3 4">DSM 44343</strain>
    </source>
</reference>
<protein>
    <recommendedName>
        <fullName evidence="2">DUF5642 domain-containing protein</fullName>
    </recommendedName>
</protein>
<accession>A0A495K366</accession>
<dbReference type="Proteomes" id="UP000274762">
    <property type="component" value="Unassembled WGS sequence"/>
</dbReference>
<organism evidence="3 4">
    <name type="scientific">Williamsia marianensis</name>
    <dbReference type="NCBI Taxonomy" id="85044"/>
    <lineage>
        <taxon>Bacteria</taxon>
        <taxon>Bacillati</taxon>
        <taxon>Actinomycetota</taxon>
        <taxon>Actinomycetes</taxon>
        <taxon>Mycobacteriales</taxon>
        <taxon>Nocardiaceae</taxon>
        <taxon>Williamsia</taxon>
    </lineage>
</organism>
<dbReference type="Pfam" id="PF18702">
    <property type="entry name" value="DUF5642"/>
    <property type="match status" value="1"/>
</dbReference>
<feature type="compositionally biased region" description="Low complexity" evidence="1">
    <location>
        <begin position="81"/>
        <end position="93"/>
    </location>
</feature>
<evidence type="ECO:0000313" key="4">
    <source>
        <dbReference type="Proteomes" id="UP000274762"/>
    </source>
</evidence>
<evidence type="ECO:0000256" key="1">
    <source>
        <dbReference type="SAM" id="MobiDB-lite"/>
    </source>
</evidence>
<dbReference type="InterPro" id="IPR041313">
    <property type="entry name" value="DUF5642"/>
</dbReference>
<sequence>MFAQQSPRRLSLVGSLIVSRAPMACSRWHSGSGELGVGVSRVAGFRAGRRGLSLLAMVAVIAVAGCTSAVDGEPTAAPTGSAEPQSSSSSLDLASRSVTAADFPAGYSPTEVTGDQLGAVLADTAGVPTGGGVNPPNCAPRPLPSGGGQAAAWVATGAGPNAGTLSAVSVLVNSPLADLQTQIQNCPSYTTDAFGATATVTTTILPPSPAESDESMAFRRVTVSGAMTQTMTALVAQNDGVRVYVTSLVAGPRPGSDGLALDELYTKAVSRSRG</sequence>
<accession>A0A315SM62</accession>
<feature type="domain" description="DUF5642" evidence="2">
    <location>
        <begin position="101"/>
        <end position="250"/>
    </location>
</feature>
<gene>
    <name evidence="3" type="ORF">DFJ75_2543</name>
</gene>
<dbReference type="EMBL" id="RBKV01000001">
    <property type="protein sequence ID" value="RKR95717.1"/>
    <property type="molecule type" value="Genomic_DNA"/>
</dbReference>
<evidence type="ECO:0000313" key="3">
    <source>
        <dbReference type="EMBL" id="RKR95717.1"/>
    </source>
</evidence>
<dbReference type="AlphaFoldDB" id="A0A315SM62"/>
<feature type="region of interest" description="Disordered" evidence="1">
    <location>
        <begin position="72"/>
        <end position="93"/>
    </location>
</feature>
<comment type="caution">
    <text evidence="3">The sequence shown here is derived from an EMBL/GenBank/DDBJ whole genome shotgun (WGS) entry which is preliminary data.</text>
</comment>
<name>A0A315SM62_WILMA</name>
<evidence type="ECO:0000259" key="2">
    <source>
        <dbReference type="Pfam" id="PF18702"/>
    </source>
</evidence>
<proteinExistence type="predicted"/>